<dbReference type="GO" id="GO:0003735">
    <property type="term" value="F:structural constituent of ribosome"/>
    <property type="evidence" value="ECO:0007669"/>
    <property type="project" value="InterPro"/>
</dbReference>
<comment type="subcellular location">
    <subcellularLocation>
        <location evidence="1">Mitochondrion</location>
    </subcellularLocation>
</comment>
<dbReference type="AlphaFoldDB" id="A0A9P0P8A0"/>
<evidence type="ECO:0000313" key="10">
    <source>
        <dbReference type="Proteomes" id="UP001152888"/>
    </source>
</evidence>
<keyword evidence="5" id="KW-0496">Mitochondrion</keyword>
<dbReference type="InterPro" id="IPR026299">
    <property type="entry name" value="MRP-S31"/>
</dbReference>
<sequence>MVKAVKDVATDLGGDTKQTESELLMKLLNPETSPTSATNLMDIMKGMRIDRETKTAEKSRAEQVRSILQTAKSRISKEGPQPERRMKRLPQHIQQKKEIVVQKIDLFGGEALNIFTNKSELTEVTQTKTWQRLYERDLKLAVTHPPSNYFQQLMLWTEQEKLWKFPIDNEQGLDEEKKVDFSKHVFLEEHLEPWCPAKGPLRHFMELVCVGLSKNAYLTVDAKIEHILWYKDYFESKKKLLKDTGAILAEREAPKAVQ</sequence>
<keyword evidence="10" id="KW-1185">Reference proteome</keyword>
<dbReference type="GO" id="GO:0005763">
    <property type="term" value="C:mitochondrial small ribosomal subunit"/>
    <property type="evidence" value="ECO:0007669"/>
    <property type="project" value="InterPro"/>
</dbReference>
<evidence type="ECO:0000256" key="8">
    <source>
        <dbReference type="ARBA" id="ARBA00035363"/>
    </source>
</evidence>
<keyword evidence="6" id="KW-0687">Ribonucleoprotein</keyword>
<name>A0A9P0P8A0_ACAOB</name>
<evidence type="ECO:0000256" key="5">
    <source>
        <dbReference type="ARBA" id="ARBA00023128"/>
    </source>
</evidence>
<reference evidence="9" key="1">
    <citation type="submission" date="2022-03" db="EMBL/GenBank/DDBJ databases">
        <authorList>
            <person name="Sayadi A."/>
        </authorList>
    </citation>
    <scope>NUCLEOTIDE SEQUENCE</scope>
</reference>
<evidence type="ECO:0000313" key="9">
    <source>
        <dbReference type="EMBL" id="CAH1972852.1"/>
    </source>
</evidence>
<evidence type="ECO:0000256" key="4">
    <source>
        <dbReference type="ARBA" id="ARBA00022980"/>
    </source>
</evidence>
<dbReference type="Pfam" id="PF15433">
    <property type="entry name" value="MRP-S31"/>
    <property type="match status" value="1"/>
</dbReference>
<dbReference type="PANTHER" id="PTHR13231:SF3">
    <property type="entry name" value="SMALL RIBOSOMAL SUBUNIT PROTEIN MS31"/>
    <property type="match status" value="1"/>
</dbReference>
<accession>A0A9P0P8A0</accession>
<evidence type="ECO:0000256" key="6">
    <source>
        <dbReference type="ARBA" id="ARBA00023274"/>
    </source>
</evidence>
<proteinExistence type="inferred from homology"/>
<evidence type="ECO:0000256" key="2">
    <source>
        <dbReference type="ARBA" id="ARBA00011057"/>
    </source>
</evidence>
<dbReference type="Proteomes" id="UP001152888">
    <property type="component" value="Unassembled WGS sequence"/>
</dbReference>
<evidence type="ECO:0000256" key="1">
    <source>
        <dbReference type="ARBA" id="ARBA00004173"/>
    </source>
</evidence>
<evidence type="ECO:0000256" key="3">
    <source>
        <dbReference type="ARBA" id="ARBA00022946"/>
    </source>
</evidence>
<comment type="similarity">
    <text evidence="2">Belongs to the mitochondrion-specific ribosomal protein mS31 family.</text>
</comment>
<dbReference type="EMBL" id="CAKOFQ010006803">
    <property type="protein sequence ID" value="CAH1972852.1"/>
    <property type="molecule type" value="Genomic_DNA"/>
</dbReference>
<dbReference type="OrthoDB" id="5989925at2759"/>
<organism evidence="9 10">
    <name type="scientific">Acanthoscelides obtectus</name>
    <name type="common">Bean weevil</name>
    <name type="synonym">Bruchus obtectus</name>
    <dbReference type="NCBI Taxonomy" id="200917"/>
    <lineage>
        <taxon>Eukaryota</taxon>
        <taxon>Metazoa</taxon>
        <taxon>Ecdysozoa</taxon>
        <taxon>Arthropoda</taxon>
        <taxon>Hexapoda</taxon>
        <taxon>Insecta</taxon>
        <taxon>Pterygota</taxon>
        <taxon>Neoptera</taxon>
        <taxon>Endopterygota</taxon>
        <taxon>Coleoptera</taxon>
        <taxon>Polyphaga</taxon>
        <taxon>Cucujiformia</taxon>
        <taxon>Chrysomeloidea</taxon>
        <taxon>Chrysomelidae</taxon>
        <taxon>Bruchinae</taxon>
        <taxon>Bruchini</taxon>
        <taxon>Acanthoscelides</taxon>
    </lineage>
</organism>
<keyword evidence="3" id="KW-0809">Transit peptide</keyword>
<evidence type="ECO:0000256" key="7">
    <source>
        <dbReference type="ARBA" id="ARBA00035133"/>
    </source>
</evidence>
<keyword evidence="4" id="KW-0689">Ribosomal protein</keyword>
<dbReference type="PANTHER" id="PTHR13231">
    <property type="entry name" value="MITOCHONDRIAL RIBOSOMAL PROTEIN S31"/>
    <property type="match status" value="1"/>
</dbReference>
<protein>
    <recommendedName>
        <fullName evidence="7">Small ribosomal subunit protein mS31</fullName>
    </recommendedName>
    <alternativeName>
        <fullName evidence="8">28S ribosomal protein S31, mitochondrial</fullName>
    </alternativeName>
</protein>
<comment type="caution">
    <text evidence="9">The sequence shown here is derived from an EMBL/GenBank/DDBJ whole genome shotgun (WGS) entry which is preliminary data.</text>
</comment>
<gene>
    <name evidence="9" type="ORF">ACAOBT_LOCUS10234</name>
</gene>